<keyword evidence="2" id="KW-1185">Reference proteome</keyword>
<dbReference type="Proteomes" id="UP000240653">
    <property type="component" value="Unassembled WGS sequence"/>
</dbReference>
<comment type="caution">
    <text evidence="1">The sequence shown here is derived from an EMBL/GenBank/DDBJ whole genome shotgun (WGS) entry which is preliminary data.</text>
</comment>
<dbReference type="EMBL" id="PXYL01000017">
    <property type="protein sequence ID" value="PSJ56661.1"/>
    <property type="molecule type" value="Genomic_DNA"/>
</dbReference>
<gene>
    <name evidence="1" type="ORF">C7I85_24205</name>
</gene>
<dbReference type="AlphaFoldDB" id="A0A2P7S2G7"/>
<protein>
    <submittedName>
        <fullName evidence="1">Uncharacterized protein</fullName>
    </submittedName>
</protein>
<accession>A0A2P7S2G7</accession>
<name>A0A2P7S2G7_9HYPH</name>
<evidence type="ECO:0000313" key="2">
    <source>
        <dbReference type="Proteomes" id="UP000240653"/>
    </source>
</evidence>
<evidence type="ECO:0000313" key="1">
    <source>
        <dbReference type="EMBL" id="PSJ56661.1"/>
    </source>
</evidence>
<proteinExistence type="predicted"/>
<organism evidence="1 2">
    <name type="scientific">Pseudaminobacter soli</name>
    <name type="common">ex Li et al. 2025</name>
    <dbReference type="NCBI Taxonomy" id="1295366"/>
    <lineage>
        <taxon>Bacteria</taxon>
        <taxon>Pseudomonadati</taxon>
        <taxon>Pseudomonadota</taxon>
        <taxon>Alphaproteobacteria</taxon>
        <taxon>Hyphomicrobiales</taxon>
        <taxon>Phyllobacteriaceae</taxon>
        <taxon>Pseudaminobacter</taxon>
    </lineage>
</organism>
<reference evidence="1 2" key="1">
    <citation type="submission" date="2018-03" db="EMBL/GenBank/DDBJ databases">
        <title>The draft genome of Mesorhizobium soli JCM 19897.</title>
        <authorList>
            <person name="Li L."/>
            <person name="Liu L."/>
            <person name="Liang L."/>
            <person name="Wang T."/>
            <person name="Zhang X."/>
        </authorList>
    </citation>
    <scope>NUCLEOTIDE SEQUENCE [LARGE SCALE GENOMIC DNA]</scope>
    <source>
        <strain evidence="1 2">JCM 19897</strain>
    </source>
</reference>
<sequence>MVRRRAQQRERKMQAIIDLPLRTSTAGAIAATGSNAAQDEGYIFPTVAPTCQWDSIWNGSYSSTSNLRHPRA</sequence>